<organism evidence="2">
    <name type="scientific">Strombidium rassoulzadegani</name>
    <dbReference type="NCBI Taxonomy" id="1082188"/>
    <lineage>
        <taxon>Eukaryota</taxon>
        <taxon>Sar</taxon>
        <taxon>Alveolata</taxon>
        <taxon>Ciliophora</taxon>
        <taxon>Intramacronucleata</taxon>
        <taxon>Spirotrichea</taxon>
        <taxon>Oligotrichia</taxon>
        <taxon>Strombidiidae</taxon>
        <taxon>Strombidium</taxon>
    </lineage>
</organism>
<keyword evidence="1" id="KW-0812">Transmembrane</keyword>
<protein>
    <submittedName>
        <fullName evidence="2">Uncharacterized protein</fullName>
    </submittedName>
</protein>
<dbReference type="EMBL" id="HBIA01002911">
    <property type="protein sequence ID" value="CAE0229694.1"/>
    <property type="molecule type" value="Transcribed_RNA"/>
</dbReference>
<feature type="transmembrane region" description="Helical" evidence="1">
    <location>
        <begin position="85"/>
        <end position="105"/>
    </location>
</feature>
<keyword evidence="1" id="KW-1133">Transmembrane helix</keyword>
<accession>A0A7S3FU63</accession>
<name>A0A7S3FU63_9SPIT</name>
<gene>
    <name evidence="2" type="ORF">SRAS04492_LOCUS1478</name>
</gene>
<reference evidence="2" key="1">
    <citation type="submission" date="2021-01" db="EMBL/GenBank/DDBJ databases">
        <authorList>
            <person name="Corre E."/>
            <person name="Pelletier E."/>
            <person name="Niang G."/>
            <person name="Scheremetjew M."/>
            <person name="Finn R."/>
            <person name="Kale V."/>
            <person name="Holt S."/>
            <person name="Cochrane G."/>
            <person name="Meng A."/>
            <person name="Brown T."/>
            <person name="Cohen L."/>
        </authorList>
    </citation>
    <scope>NUCLEOTIDE SEQUENCE</scope>
    <source>
        <strain evidence="2">Ras09</strain>
    </source>
</reference>
<proteinExistence type="predicted"/>
<dbReference type="AlphaFoldDB" id="A0A7S3FU63"/>
<keyword evidence="1" id="KW-0472">Membrane</keyword>
<evidence type="ECO:0000313" key="2">
    <source>
        <dbReference type="EMBL" id="CAE0229694.1"/>
    </source>
</evidence>
<evidence type="ECO:0000256" key="1">
    <source>
        <dbReference type="SAM" id="Phobius"/>
    </source>
</evidence>
<sequence length="113" mass="13224">MRHINDNVFQNIDWKFSGITKYSTDNSHSKFDKDPMELVEKDKIAGEVVEKSVEDQRKIMNMSVEKILVAHRNTRLFLFMMSGPFFLLFTGFKSALKLTVLAYIYKKNKKQSP</sequence>